<dbReference type="InterPro" id="IPR001005">
    <property type="entry name" value="SANT/Myb"/>
</dbReference>
<comment type="subcellular location">
    <subcellularLocation>
        <location evidence="1">Nucleus</location>
    </subcellularLocation>
</comment>
<evidence type="ECO:0000256" key="2">
    <source>
        <dbReference type="ARBA" id="ARBA00023015"/>
    </source>
</evidence>
<dbReference type="PANTHER" id="PTHR47999:SF6">
    <property type="entry name" value="MYB-RELATED PROTEIN P"/>
    <property type="match status" value="1"/>
</dbReference>
<evidence type="ECO:0000256" key="4">
    <source>
        <dbReference type="ARBA" id="ARBA00023163"/>
    </source>
</evidence>
<sequence length="470" mass="52623">MGRAPCCEKVGLKRGRWTPEEDETLIKYIQLHGEGSWRSLPKNAGLLRCGKSCRLRWINYLKADLKRGNITADEEDIIINLHHSLGNRWSLIAEQLPGRTDNEIKNYWNSHLSRKIHSFMRPTGEALAVKLGLPKMDFGCKQKGGRNNRSSTKRNNNITTISSNVDVSIVVQEKPSCEVTLVPVPVRIQQKETLMSSISGQAVDDQQRESMIMDPYEERQCHVVNGPYQDSGGGILGPREEGNNVNIASCTNEERVSDILVPHEGLPYTSNINSNAWMNSSGHLTCTGNRENEIMGISEEREIGLNAGTSEEGGESDVFSCNGDSGGELYFSSSMTSSCYGQEWIDLIWDGMSLSRPDREWMKESVGSDAYLDGIESFLEFMRDSLGKGTWSSCPCAKCCNVRGMVDPKTIFVHLVRYGFDESYTTWYFHGESFVNNVGNFEPFGSSSHNSPEDTHPQEINFVNEELRTV</sequence>
<proteinExistence type="predicted"/>
<keyword evidence="9" id="KW-1185">Reference proteome</keyword>
<dbReference type="EMBL" id="JADFTS010000002">
    <property type="protein sequence ID" value="KAF9619975.1"/>
    <property type="molecule type" value="Genomic_DNA"/>
</dbReference>
<dbReference type="SMART" id="SM00717">
    <property type="entry name" value="SANT"/>
    <property type="match status" value="2"/>
</dbReference>
<dbReference type="GO" id="GO:0005634">
    <property type="term" value="C:nucleus"/>
    <property type="evidence" value="ECO:0007669"/>
    <property type="project" value="UniProtKB-SubCell"/>
</dbReference>
<accession>A0A835M5I3</accession>
<feature type="domain" description="HTH myb-type" evidence="7">
    <location>
        <begin position="62"/>
        <end position="116"/>
    </location>
</feature>
<dbReference type="InterPro" id="IPR009057">
    <property type="entry name" value="Homeodomain-like_sf"/>
</dbReference>
<evidence type="ECO:0000256" key="1">
    <source>
        <dbReference type="ARBA" id="ARBA00004123"/>
    </source>
</evidence>
<dbReference type="Gene3D" id="1.10.10.60">
    <property type="entry name" value="Homeodomain-like"/>
    <property type="match status" value="2"/>
</dbReference>
<protein>
    <submittedName>
        <fullName evidence="8">Uncharacterized protein</fullName>
    </submittedName>
</protein>
<dbReference type="InterPro" id="IPR015495">
    <property type="entry name" value="Myb_TF_plants"/>
</dbReference>
<dbReference type="PANTHER" id="PTHR47999">
    <property type="entry name" value="TRANSCRIPTION FACTOR MYB8-RELATED-RELATED"/>
    <property type="match status" value="1"/>
</dbReference>
<evidence type="ECO:0000256" key="5">
    <source>
        <dbReference type="ARBA" id="ARBA00023242"/>
    </source>
</evidence>
<dbReference type="FunFam" id="1.10.10.60:FF:000121">
    <property type="entry name" value="Myb transcription factor"/>
    <property type="match status" value="1"/>
</dbReference>
<keyword evidence="2" id="KW-0805">Transcription regulation</keyword>
<organism evidence="8 9">
    <name type="scientific">Coptis chinensis</name>
    <dbReference type="NCBI Taxonomy" id="261450"/>
    <lineage>
        <taxon>Eukaryota</taxon>
        <taxon>Viridiplantae</taxon>
        <taxon>Streptophyta</taxon>
        <taxon>Embryophyta</taxon>
        <taxon>Tracheophyta</taxon>
        <taxon>Spermatophyta</taxon>
        <taxon>Magnoliopsida</taxon>
        <taxon>Ranunculales</taxon>
        <taxon>Ranunculaceae</taxon>
        <taxon>Coptidoideae</taxon>
        <taxon>Coptis</taxon>
    </lineage>
</organism>
<evidence type="ECO:0000259" key="6">
    <source>
        <dbReference type="PROSITE" id="PS50090"/>
    </source>
</evidence>
<dbReference type="Proteomes" id="UP000631114">
    <property type="component" value="Unassembled WGS sequence"/>
</dbReference>
<dbReference type="GO" id="GO:0003677">
    <property type="term" value="F:DNA binding"/>
    <property type="evidence" value="ECO:0007669"/>
    <property type="project" value="UniProtKB-KW"/>
</dbReference>
<name>A0A835M5I3_9MAGN</name>
<keyword evidence="3" id="KW-0238">DNA-binding</keyword>
<evidence type="ECO:0000256" key="3">
    <source>
        <dbReference type="ARBA" id="ARBA00023125"/>
    </source>
</evidence>
<dbReference type="SUPFAM" id="SSF46689">
    <property type="entry name" value="Homeodomain-like"/>
    <property type="match status" value="1"/>
</dbReference>
<reference evidence="8 9" key="1">
    <citation type="submission" date="2020-10" db="EMBL/GenBank/DDBJ databases">
        <title>The Coptis chinensis genome and diversification of protoberbering-type alkaloids.</title>
        <authorList>
            <person name="Wang B."/>
            <person name="Shu S."/>
            <person name="Song C."/>
            <person name="Liu Y."/>
        </authorList>
    </citation>
    <scope>NUCLEOTIDE SEQUENCE [LARGE SCALE GENOMIC DNA]</scope>
    <source>
        <strain evidence="8">HL-2020</strain>
        <tissue evidence="8">Leaf</tissue>
    </source>
</reference>
<dbReference type="PROSITE" id="PS51294">
    <property type="entry name" value="HTH_MYB"/>
    <property type="match status" value="2"/>
</dbReference>
<comment type="caution">
    <text evidence="8">The sequence shown here is derived from an EMBL/GenBank/DDBJ whole genome shotgun (WGS) entry which is preliminary data.</text>
</comment>
<keyword evidence="5" id="KW-0539">Nucleus</keyword>
<dbReference type="AlphaFoldDB" id="A0A835M5I3"/>
<dbReference type="Pfam" id="PF00249">
    <property type="entry name" value="Myb_DNA-binding"/>
    <property type="match status" value="2"/>
</dbReference>
<evidence type="ECO:0000313" key="9">
    <source>
        <dbReference type="Proteomes" id="UP000631114"/>
    </source>
</evidence>
<dbReference type="CDD" id="cd00167">
    <property type="entry name" value="SANT"/>
    <property type="match status" value="2"/>
</dbReference>
<evidence type="ECO:0000313" key="8">
    <source>
        <dbReference type="EMBL" id="KAF9619975.1"/>
    </source>
</evidence>
<feature type="domain" description="HTH myb-type" evidence="7">
    <location>
        <begin position="9"/>
        <end position="61"/>
    </location>
</feature>
<feature type="domain" description="Myb-like" evidence="6">
    <location>
        <begin position="62"/>
        <end position="112"/>
    </location>
</feature>
<gene>
    <name evidence="8" type="ORF">IFM89_010591</name>
</gene>
<dbReference type="InterPro" id="IPR029480">
    <property type="entry name" value="Transpos_assoc"/>
</dbReference>
<evidence type="ECO:0000259" key="7">
    <source>
        <dbReference type="PROSITE" id="PS51294"/>
    </source>
</evidence>
<feature type="domain" description="Myb-like" evidence="6">
    <location>
        <begin position="9"/>
        <end position="61"/>
    </location>
</feature>
<dbReference type="InterPro" id="IPR017930">
    <property type="entry name" value="Myb_dom"/>
</dbReference>
<dbReference type="PROSITE" id="PS50090">
    <property type="entry name" value="MYB_LIKE"/>
    <property type="match status" value="2"/>
</dbReference>
<dbReference type="OrthoDB" id="1932595at2759"/>
<keyword evidence="4" id="KW-0804">Transcription</keyword>
<dbReference type="Pfam" id="PF13963">
    <property type="entry name" value="Transpos_assoc"/>
    <property type="match status" value="1"/>
</dbReference>